<feature type="region of interest" description="Disordered" evidence="1">
    <location>
        <begin position="40"/>
        <end position="82"/>
    </location>
</feature>
<dbReference type="EMBL" id="HBKQ01020520">
    <property type="protein sequence ID" value="CAE2236042.1"/>
    <property type="molecule type" value="Transcribed_RNA"/>
</dbReference>
<dbReference type="InterPro" id="IPR011990">
    <property type="entry name" value="TPR-like_helical_dom_sf"/>
</dbReference>
<dbReference type="SUPFAM" id="SSF48452">
    <property type="entry name" value="TPR-like"/>
    <property type="match status" value="1"/>
</dbReference>
<evidence type="ECO:0000313" key="2">
    <source>
        <dbReference type="EMBL" id="CAE2236033.1"/>
    </source>
</evidence>
<name>A0A6U6EP83_9STRA</name>
<evidence type="ECO:0000256" key="1">
    <source>
        <dbReference type="SAM" id="MobiDB-lite"/>
    </source>
</evidence>
<dbReference type="EMBL" id="HBKQ01020518">
    <property type="protein sequence ID" value="CAE2236033.1"/>
    <property type="molecule type" value="Transcribed_RNA"/>
</dbReference>
<feature type="region of interest" description="Disordered" evidence="1">
    <location>
        <begin position="143"/>
        <end position="163"/>
    </location>
</feature>
<protein>
    <submittedName>
        <fullName evidence="3">Uncharacterized protein</fullName>
    </submittedName>
</protein>
<proteinExistence type="predicted"/>
<gene>
    <name evidence="2" type="ORF">OAUR00152_LOCUS13875</name>
    <name evidence="3" type="ORF">OAUR00152_LOCUS13877</name>
</gene>
<evidence type="ECO:0000313" key="3">
    <source>
        <dbReference type="EMBL" id="CAE2236042.1"/>
    </source>
</evidence>
<reference evidence="3" key="1">
    <citation type="submission" date="2021-01" db="EMBL/GenBank/DDBJ databases">
        <authorList>
            <person name="Corre E."/>
            <person name="Pelletier E."/>
            <person name="Niang G."/>
            <person name="Scheremetjew M."/>
            <person name="Finn R."/>
            <person name="Kale V."/>
            <person name="Holt S."/>
            <person name="Cochrane G."/>
            <person name="Meng A."/>
            <person name="Brown T."/>
            <person name="Cohen L."/>
        </authorList>
    </citation>
    <scope>NUCLEOTIDE SEQUENCE</scope>
    <source>
        <strain evidence="3">Isolate 1302-5</strain>
    </source>
</reference>
<dbReference type="AlphaFoldDB" id="A0A6U6EP83"/>
<accession>A0A6U6EP83</accession>
<organism evidence="3">
    <name type="scientific">Odontella aurita</name>
    <dbReference type="NCBI Taxonomy" id="265563"/>
    <lineage>
        <taxon>Eukaryota</taxon>
        <taxon>Sar</taxon>
        <taxon>Stramenopiles</taxon>
        <taxon>Ochrophyta</taxon>
        <taxon>Bacillariophyta</taxon>
        <taxon>Mediophyceae</taxon>
        <taxon>Biddulphiophycidae</taxon>
        <taxon>Eupodiscales</taxon>
        <taxon>Odontellaceae</taxon>
        <taxon>Odontella</taxon>
    </lineage>
</organism>
<dbReference type="Gene3D" id="1.25.40.10">
    <property type="entry name" value="Tetratricopeptide repeat domain"/>
    <property type="match status" value="1"/>
</dbReference>
<sequence length="295" mass="31520">MSGALYGLGLARCLRGDYDEALDALNRARDALLRSLRTDKARRRRPSAEDALRALSSSSSPARDDIYTANDPPSSSSSSSSAAAASSLLRAMDADAARERSRRAAARIELARIEDARGRVHLLTGDAASALRCHLDAYAGKVEASGGNDDDDDARRNHSSALSSRMRAAEARLALGRYDEAESELVEILAARKLALYQERGGAAAGDADDRAAGSKAARRERLEADVAEAERLLAEVRGEQRRAAGRRNRAGSRGRSLGYFGNDMMAAIKEEKDAGAAAGKGGSWDDWGLAVMRR</sequence>